<name>A0ABT0PBD7_9GAMM</name>
<feature type="domain" description="CBU-0592-like" evidence="2">
    <location>
        <begin position="4"/>
        <end position="79"/>
    </location>
</feature>
<organism evidence="3 4">
    <name type="scientific">Parendozoicomonas callyspongiae</name>
    <dbReference type="NCBI Taxonomy" id="2942213"/>
    <lineage>
        <taxon>Bacteria</taxon>
        <taxon>Pseudomonadati</taxon>
        <taxon>Pseudomonadota</taxon>
        <taxon>Gammaproteobacteria</taxon>
        <taxon>Oceanospirillales</taxon>
        <taxon>Endozoicomonadaceae</taxon>
        <taxon>Parendozoicomonas</taxon>
    </lineage>
</organism>
<feature type="transmembrane region" description="Helical" evidence="1">
    <location>
        <begin position="55"/>
        <end position="76"/>
    </location>
</feature>
<keyword evidence="1" id="KW-0472">Membrane</keyword>
<dbReference type="EMBL" id="JAMFLX010000001">
    <property type="protein sequence ID" value="MCL6268598.1"/>
    <property type="molecule type" value="Genomic_DNA"/>
</dbReference>
<gene>
    <name evidence="3" type="ORF">M3P05_01345</name>
</gene>
<accession>A0ABT0PBD7</accession>
<evidence type="ECO:0000256" key="1">
    <source>
        <dbReference type="SAM" id="Phobius"/>
    </source>
</evidence>
<keyword evidence="1" id="KW-0812">Transmembrane</keyword>
<dbReference type="Pfam" id="PF26604">
    <property type="entry name" value="CBU_0592"/>
    <property type="match status" value="1"/>
</dbReference>
<feature type="transmembrane region" description="Helical" evidence="1">
    <location>
        <begin position="6"/>
        <end position="24"/>
    </location>
</feature>
<comment type="caution">
    <text evidence="3">The sequence shown here is derived from an EMBL/GenBank/DDBJ whole genome shotgun (WGS) entry which is preliminary data.</text>
</comment>
<protein>
    <recommendedName>
        <fullName evidence="2">CBU-0592-like domain-containing protein</fullName>
    </recommendedName>
</protein>
<evidence type="ECO:0000259" key="2">
    <source>
        <dbReference type="Pfam" id="PF26604"/>
    </source>
</evidence>
<sequence>MNPYDAVGLVGVITYLTPFVLVQMKKMEPNELSYSLLNLCGSSCFLISLTNDFNLSAAIANTIWVCFSLLGIFRFFRDRTREKQLQVS</sequence>
<dbReference type="InterPro" id="IPR058058">
    <property type="entry name" value="CBU_0592-like"/>
</dbReference>
<keyword evidence="4" id="KW-1185">Reference proteome</keyword>
<dbReference type="RefSeq" id="WP_249697430.1">
    <property type="nucleotide sequence ID" value="NZ_JAMFLX010000001.1"/>
</dbReference>
<evidence type="ECO:0000313" key="3">
    <source>
        <dbReference type="EMBL" id="MCL6268598.1"/>
    </source>
</evidence>
<proteinExistence type="predicted"/>
<dbReference type="Proteomes" id="UP001203338">
    <property type="component" value="Unassembled WGS sequence"/>
</dbReference>
<keyword evidence="1" id="KW-1133">Transmembrane helix</keyword>
<reference evidence="3 4" key="1">
    <citation type="submission" date="2022-05" db="EMBL/GenBank/DDBJ databases">
        <authorList>
            <person name="Park J.-S."/>
        </authorList>
    </citation>
    <scope>NUCLEOTIDE SEQUENCE [LARGE SCALE GENOMIC DNA]</scope>
    <source>
        <strain evidence="3 4">2012CJ34-2</strain>
    </source>
</reference>
<dbReference type="NCBIfam" id="NF047864">
    <property type="entry name" value="CBU_0592_membra"/>
    <property type="match status" value="1"/>
</dbReference>
<evidence type="ECO:0000313" key="4">
    <source>
        <dbReference type="Proteomes" id="UP001203338"/>
    </source>
</evidence>